<dbReference type="Gene3D" id="3.40.50.720">
    <property type="entry name" value="NAD(P)-binding Rossmann-like Domain"/>
    <property type="match status" value="1"/>
</dbReference>
<evidence type="ECO:0000259" key="8">
    <source>
        <dbReference type="SMART" id="SM00829"/>
    </source>
</evidence>
<evidence type="ECO:0000256" key="5">
    <source>
        <dbReference type="ARBA" id="ARBA00023002"/>
    </source>
</evidence>
<proteinExistence type="inferred from homology"/>
<dbReference type="PROSITE" id="PS00059">
    <property type="entry name" value="ADH_ZINC"/>
    <property type="match status" value="1"/>
</dbReference>
<accession>A0A7W3JTR7</accession>
<evidence type="ECO:0000313" key="10">
    <source>
        <dbReference type="Proteomes" id="UP000524237"/>
    </source>
</evidence>
<dbReference type="GO" id="GO:0051903">
    <property type="term" value="F:S-(hydroxymethyl)glutathione dehydrogenase [NAD(P)+] activity"/>
    <property type="evidence" value="ECO:0007669"/>
    <property type="project" value="TreeGrafter"/>
</dbReference>
<dbReference type="Pfam" id="PF00107">
    <property type="entry name" value="ADH_zinc_N"/>
    <property type="match status" value="1"/>
</dbReference>
<comment type="cofactor">
    <cofactor evidence="1 7">
        <name>Zn(2+)</name>
        <dbReference type="ChEBI" id="CHEBI:29105"/>
    </cofactor>
</comment>
<protein>
    <submittedName>
        <fullName evidence="9">Aryl-alcohol dehydrogenase</fullName>
        <ecNumber evidence="9">1.1.1.90</ecNumber>
    </submittedName>
</protein>
<sequence>MKTTAAVAFAKEQPLEIVEIDLDEPRATEVRIRMVASGVCHTDAIVRDQWYPTPLPAVLGHEGAGVVDAIGSSVTKVAVGDHVLLSFDHCGECANCAAGLPSYCTNFFGANFGGRRADGSSGFSLGGEQISSHFFGQSSFAEYANVSVNSVVKVSKTAPLEALAPLGCGIQTGAGAVLNSLNPAAGSSIVIFGAGAVGLSGLLAAVIANCTTIIAVDVHESRLTFARELGATHTINAAATADVVKEIQKITDGGAQYALETTGVPAVFTNMTKALAVRGHAVVVGAAALGTNANFDIGSLLPMGITVTMVVEGDSVPSQFVPQLVDLYERGLFPFDKLTKQYAFADINQAFDDSAAGITLKPIVIF</sequence>
<name>A0A7W3JTR7_9MICO</name>
<evidence type="ECO:0000313" key="9">
    <source>
        <dbReference type="EMBL" id="MBA8829121.1"/>
    </source>
</evidence>
<dbReference type="GO" id="GO:0005829">
    <property type="term" value="C:cytosol"/>
    <property type="evidence" value="ECO:0007669"/>
    <property type="project" value="TreeGrafter"/>
</dbReference>
<dbReference type="Proteomes" id="UP000524237">
    <property type="component" value="Unassembled WGS sequence"/>
</dbReference>
<dbReference type="Gene3D" id="3.90.180.10">
    <property type="entry name" value="Medium-chain alcohol dehydrogenases, catalytic domain"/>
    <property type="match status" value="1"/>
</dbReference>
<keyword evidence="5 9" id="KW-0560">Oxidoreductase</keyword>
<comment type="similarity">
    <text evidence="2 7">Belongs to the zinc-containing alcohol dehydrogenase family.</text>
</comment>
<dbReference type="EMBL" id="JACGWU010000003">
    <property type="protein sequence ID" value="MBA8829121.1"/>
    <property type="molecule type" value="Genomic_DNA"/>
</dbReference>
<evidence type="ECO:0000256" key="6">
    <source>
        <dbReference type="ARBA" id="ARBA00023027"/>
    </source>
</evidence>
<keyword evidence="4 7" id="KW-0862">Zinc</keyword>
<dbReference type="SUPFAM" id="SSF51735">
    <property type="entry name" value="NAD(P)-binding Rossmann-fold domains"/>
    <property type="match status" value="1"/>
</dbReference>
<dbReference type="GO" id="GO:0008270">
    <property type="term" value="F:zinc ion binding"/>
    <property type="evidence" value="ECO:0007669"/>
    <property type="project" value="InterPro"/>
</dbReference>
<dbReference type="InterPro" id="IPR013149">
    <property type="entry name" value="ADH-like_C"/>
</dbReference>
<dbReference type="GO" id="GO:0018456">
    <property type="term" value="F:aryl-alcohol dehydrogenase (NAD+) activity"/>
    <property type="evidence" value="ECO:0007669"/>
    <property type="project" value="UniProtKB-EC"/>
</dbReference>
<keyword evidence="3 7" id="KW-0479">Metal-binding</keyword>
<evidence type="ECO:0000256" key="4">
    <source>
        <dbReference type="ARBA" id="ARBA00022833"/>
    </source>
</evidence>
<dbReference type="PANTHER" id="PTHR43880">
    <property type="entry name" value="ALCOHOL DEHYDROGENASE"/>
    <property type="match status" value="1"/>
</dbReference>
<evidence type="ECO:0000256" key="1">
    <source>
        <dbReference type="ARBA" id="ARBA00001947"/>
    </source>
</evidence>
<dbReference type="InterPro" id="IPR020843">
    <property type="entry name" value="ER"/>
</dbReference>
<dbReference type="EC" id="1.1.1.90" evidence="9"/>
<evidence type="ECO:0000256" key="2">
    <source>
        <dbReference type="ARBA" id="ARBA00008072"/>
    </source>
</evidence>
<comment type="caution">
    <text evidence="9">The sequence shown here is derived from an EMBL/GenBank/DDBJ whole genome shotgun (WGS) entry which is preliminary data.</text>
</comment>
<evidence type="ECO:0000256" key="3">
    <source>
        <dbReference type="ARBA" id="ARBA00022723"/>
    </source>
</evidence>
<dbReference type="SUPFAM" id="SSF50129">
    <property type="entry name" value="GroES-like"/>
    <property type="match status" value="1"/>
</dbReference>
<dbReference type="InterPro" id="IPR002328">
    <property type="entry name" value="ADH_Zn_CS"/>
</dbReference>
<dbReference type="InterPro" id="IPR036291">
    <property type="entry name" value="NAD(P)-bd_dom_sf"/>
</dbReference>
<feature type="domain" description="Enoyl reductase (ER)" evidence="8">
    <location>
        <begin position="11"/>
        <end position="365"/>
    </location>
</feature>
<dbReference type="GO" id="GO:0046294">
    <property type="term" value="P:formaldehyde catabolic process"/>
    <property type="evidence" value="ECO:0007669"/>
    <property type="project" value="TreeGrafter"/>
</dbReference>
<evidence type="ECO:0000256" key="7">
    <source>
        <dbReference type="RuleBase" id="RU361277"/>
    </source>
</evidence>
<dbReference type="PANTHER" id="PTHR43880:SF12">
    <property type="entry name" value="ALCOHOL DEHYDROGENASE CLASS-3"/>
    <property type="match status" value="1"/>
</dbReference>
<dbReference type="Pfam" id="PF08240">
    <property type="entry name" value="ADH_N"/>
    <property type="match status" value="1"/>
</dbReference>
<keyword evidence="10" id="KW-1185">Reference proteome</keyword>
<dbReference type="InterPro" id="IPR011032">
    <property type="entry name" value="GroES-like_sf"/>
</dbReference>
<dbReference type="CDD" id="cd08278">
    <property type="entry name" value="benzyl_alcohol_DH"/>
    <property type="match status" value="1"/>
</dbReference>
<gene>
    <name evidence="9" type="ORF">FB555_001224</name>
</gene>
<keyword evidence="6" id="KW-0520">NAD</keyword>
<dbReference type="FunFam" id="3.40.50.720:FF:000003">
    <property type="entry name" value="S-(hydroxymethyl)glutathione dehydrogenase"/>
    <property type="match status" value="1"/>
</dbReference>
<reference evidence="9 10" key="1">
    <citation type="submission" date="2020-07" db="EMBL/GenBank/DDBJ databases">
        <title>Sequencing the genomes of 1000 actinobacteria strains.</title>
        <authorList>
            <person name="Klenk H.-P."/>
        </authorList>
    </citation>
    <scope>NUCLEOTIDE SEQUENCE [LARGE SCALE GENOMIC DNA]</scope>
    <source>
        <strain evidence="9 10">DSM 23737</strain>
    </source>
</reference>
<organism evidence="9 10">
    <name type="scientific">Alpinimonas psychrophila</name>
    <dbReference type="NCBI Taxonomy" id="748908"/>
    <lineage>
        <taxon>Bacteria</taxon>
        <taxon>Bacillati</taxon>
        <taxon>Actinomycetota</taxon>
        <taxon>Actinomycetes</taxon>
        <taxon>Micrococcales</taxon>
        <taxon>Microbacteriaceae</taxon>
        <taxon>Alpinimonas</taxon>
    </lineage>
</organism>
<dbReference type="AlphaFoldDB" id="A0A7W3JTR7"/>
<dbReference type="SMART" id="SM00829">
    <property type="entry name" value="PKS_ER"/>
    <property type="match status" value="1"/>
</dbReference>
<dbReference type="RefSeq" id="WP_182484568.1">
    <property type="nucleotide sequence ID" value="NZ_JACGWU010000003.1"/>
</dbReference>
<dbReference type="InterPro" id="IPR013154">
    <property type="entry name" value="ADH-like_N"/>
</dbReference>